<evidence type="ECO:0000313" key="2">
    <source>
        <dbReference type="EMBL" id="TWI13400.1"/>
    </source>
</evidence>
<sequence length="163" mass="16650">MIRNRTHLALAAALVASLAVVGCKKKEEPAVAPPPAASEPAPMPAPAPVAATASVTGVDLGTAVGADMKVTAPATTFKPTDTIFAAVATSTSDPMATVPGKLGAKWSFQDGQTVNEETVDVNLTGAGVTNFKISKPDGFPTGKYKLEVSQDGAVVQTREFEVK</sequence>
<feature type="region of interest" description="Disordered" evidence="1">
    <location>
        <begin position="29"/>
        <end position="48"/>
    </location>
</feature>
<evidence type="ECO:0000256" key="1">
    <source>
        <dbReference type="SAM" id="MobiDB-lite"/>
    </source>
</evidence>
<dbReference type="PROSITE" id="PS51257">
    <property type="entry name" value="PROKAR_LIPOPROTEIN"/>
    <property type="match status" value="1"/>
</dbReference>
<gene>
    <name evidence="2" type="ORF">IP93_00562</name>
</gene>
<comment type="caution">
    <text evidence="2">The sequence shown here is derived from an EMBL/GenBank/DDBJ whole genome shotgun (WGS) entry which is preliminary data.</text>
</comment>
<evidence type="ECO:0000313" key="3">
    <source>
        <dbReference type="Proteomes" id="UP000316471"/>
    </source>
</evidence>
<dbReference type="EMBL" id="VLKP01000002">
    <property type="protein sequence ID" value="TWI13400.1"/>
    <property type="molecule type" value="Genomic_DNA"/>
</dbReference>
<reference evidence="2 3" key="1">
    <citation type="journal article" date="2015" name="Stand. Genomic Sci.">
        <title>Genomic Encyclopedia of Bacterial and Archaeal Type Strains, Phase III: the genomes of soil and plant-associated and newly described type strains.</title>
        <authorList>
            <person name="Whitman W.B."/>
            <person name="Woyke T."/>
            <person name="Klenk H.P."/>
            <person name="Zhou Y."/>
            <person name="Lilburn T.G."/>
            <person name="Beck B.J."/>
            <person name="De Vos P."/>
            <person name="Vandamme P."/>
            <person name="Eisen J.A."/>
            <person name="Garrity G."/>
            <person name="Hugenholtz P."/>
            <person name="Kyrpides N.C."/>
        </authorList>
    </citation>
    <scope>NUCLEOTIDE SEQUENCE [LARGE SCALE GENOMIC DNA]</scope>
    <source>
        <strain evidence="2 3">CGMCC 1.10136</strain>
    </source>
</reference>
<dbReference type="Proteomes" id="UP000316471">
    <property type="component" value="Unassembled WGS sequence"/>
</dbReference>
<accession>A0A562M0J6</accession>
<proteinExistence type="predicted"/>
<evidence type="ECO:0008006" key="4">
    <source>
        <dbReference type="Google" id="ProtNLM"/>
    </source>
</evidence>
<dbReference type="OrthoDB" id="6008970at2"/>
<keyword evidence="3" id="KW-1185">Reference proteome</keyword>
<feature type="compositionally biased region" description="Pro residues" evidence="1">
    <location>
        <begin position="31"/>
        <end position="47"/>
    </location>
</feature>
<dbReference type="RefSeq" id="WP_144811726.1">
    <property type="nucleotide sequence ID" value="NZ_VLKP01000002.1"/>
</dbReference>
<dbReference type="AlphaFoldDB" id="A0A562M0J6"/>
<organism evidence="2 3">
    <name type="scientific">Aerolutibacter ruishenii</name>
    <dbReference type="NCBI Taxonomy" id="686800"/>
    <lineage>
        <taxon>Bacteria</taxon>
        <taxon>Pseudomonadati</taxon>
        <taxon>Pseudomonadota</taxon>
        <taxon>Gammaproteobacteria</taxon>
        <taxon>Lysobacterales</taxon>
        <taxon>Lysobacteraceae</taxon>
        <taxon>Aerolutibacter</taxon>
    </lineage>
</organism>
<protein>
    <recommendedName>
        <fullName evidence="4">PKD domain-containing protein</fullName>
    </recommendedName>
</protein>
<name>A0A562M0J6_9GAMM</name>